<dbReference type="AlphaFoldDB" id="A0AAD8IV08"/>
<organism evidence="2 3">
    <name type="scientific">Heracleum sosnowskyi</name>
    <dbReference type="NCBI Taxonomy" id="360622"/>
    <lineage>
        <taxon>Eukaryota</taxon>
        <taxon>Viridiplantae</taxon>
        <taxon>Streptophyta</taxon>
        <taxon>Embryophyta</taxon>
        <taxon>Tracheophyta</taxon>
        <taxon>Spermatophyta</taxon>
        <taxon>Magnoliopsida</taxon>
        <taxon>eudicotyledons</taxon>
        <taxon>Gunneridae</taxon>
        <taxon>Pentapetalae</taxon>
        <taxon>asterids</taxon>
        <taxon>campanulids</taxon>
        <taxon>Apiales</taxon>
        <taxon>Apiaceae</taxon>
        <taxon>Apioideae</taxon>
        <taxon>apioid superclade</taxon>
        <taxon>Tordylieae</taxon>
        <taxon>Tordyliinae</taxon>
        <taxon>Heracleum</taxon>
    </lineage>
</organism>
<feature type="region of interest" description="Disordered" evidence="1">
    <location>
        <begin position="30"/>
        <end position="63"/>
    </location>
</feature>
<dbReference type="EMBL" id="JAUIZM010000003">
    <property type="protein sequence ID" value="KAK1392121.1"/>
    <property type="molecule type" value="Genomic_DNA"/>
</dbReference>
<proteinExistence type="predicted"/>
<accession>A0AAD8IV08</accession>
<feature type="region of interest" description="Disordered" evidence="1">
    <location>
        <begin position="131"/>
        <end position="159"/>
    </location>
</feature>
<reference evidence="2" key="1">
    <citation type="submission" date="2023-02" db="EMBL/GenBank/DDBJ databases">
        <title>Genome of toxic invasive species Heracleum sosnowskyi carries increased number of genes despite the absence of recent whole-genome duplications.</title>
        <authorList>
            <person name="Schelkunov M."/>
            <person name="Shtratnikova V."/>
            <person name="Makarenko M."/>
            <person name="Klepikova A."/>
            <person name="Omelchenko D."/>
            <person name="Novikova G."/>
            <person name="Obukhova E."/>
            <person name="Bogdanov V."/>
            <person name="Penin A."/>
            <person name="Logacheva M."/>
        </authorList>
    </citation>
    <scope>NUCLEOTIDE SEQUENCE</scope>
    <source>
        <strain evidence="2">Hsosn_3</strain>
        <tissue evidence="2">Leaf</tissue>
    </source>
</reference>
<comment type="caution">
    <text evidence="2">The sequence shown here is derived from an EMBL/GenBank/DDBJ whole genome shotgun (WGS) entry which is preliminary data.</text>
</comment>
<dbReference type="Proteomes" id="UP001237642">
    <property type="component" value="Unassembled WGS sequence"/>
</dbReference>
<protein>
    <submittedName>
        <fullName evidence="2">Uncharacterized protein</fullName>
    </submittedName>
</protein>
<feature type="region of interest" description="Disordered" evidence="1">
    <location>
        <begin position="1114"/>
        <end position="1151"/>
    </location>
</feature>
<feature type="compositionally biased region" description="Basic and acidic residues" evidence="1">
    <location>
        <begin position="1119"/>
        <end position="1151"/>
    </location>
</feature>
<gene>
    <name evidence="2" type="ORF">POM88_011177</name>
</gene>
<feature type="compositionally biased region" description="Polar residues" evidence="1">
    <location>
        <begin position="34"/>
        <end position="52"/>
    </location>
</feature>
<keyword evidence="3" id="KW-1185">Reference proteome</keyword>
<sequence length="1161" mass="128637">MAEALGSLKTIVCVYDDQVKGIEKFCKSTESSKAESSVESPEKNVVTSPKTTRTGRRKHVREGSGVVQTVTPVARGKNRVPVASVKTVQTVYNTRLSSRLLKREVMEMEKKESVEAVKISSYCDVASHNDYGEVSEEKNNPGSDNEGVESLITEDEQESERLKWKDADKDLESRHKAATNLKSILPENNGIQVDTTEAVLEMPSDDKMAVIEKPLHNKKDYFAVDLCPSRTDISTEVLVHEGSVNVDVELPCFEVEEGSEFLKGKDADRDSDSIDSAAINMDPEVLENNRLQVDTIEDVLEIPSDDNAAVLEEPLYNKNDVSCLSRTDISTEVFAHEGSVDVDVELPFSDVEQGSEFLKGKDADIDVVLSDSAAINMEPKVLANKGLQVDTIEDVLEMTRDDNMAVLEKPLHNKNGSANVDVEFPFFEVEEGSEFLKEKDADRDSDLSDSAAINMEPRVLENNRLQVDTIEDGLEIPNDDNTAVLEKSLDNKNGYFDVDLCSSRTDISTKVLAHEGSVNVDVELPCFEVEEGSEFLKGKDADIELDLSDSAAINMEPKVLENMGLQVDTIEDVLEMPSDDCMAVLEKPLHDKDRFTWSDVFGAELCLSKTDISIELLAHEGSVDVGVDSPVPQIEQESESLKWKDADKDQDSGDIAAANMKSKVLENNEFEGLQVDTIEAILEMLSEDTMAVIDKPLHNKKGSVYEAVELPVFEIEIEREPLKWNDADEDLDLSDTAAANLTSKVLENTGLQMDTILESVFEMTSDDNMVVTDKPLHKKKDNVGVDLCLSKTDVLTKVLAHEGSYNVGVDSSISEIEESSEFLNGKKSDKDLDSRDPTATNMKSHVLENNWLQLDTVESVLEMSRNDISAVVDLALNNKKVEESFQVIPLKPISEMPSNDSKAVVDMLHHKMRDDVVVDRSPSGVDMTTEILAHEVELLTTDTQMAMEETPIRETKADEQVFSSPKNGSDNVGVHFTFLEGSDDVGVQFSFLVNDVSFLENDENVDAAVTSSTDSKESDSLKEQLKLESSEKLNCGELVQDLMIQPMSEKNVLDCSEVKFPSFFKQSGQMCPSSAPSVLPPRKAKIAGNEPPLIMADYPFTRKHLTPGPNFKLKSNVSNDKENMEQNEKKVEVTKEKAHKDKKEFGVGKKSDVWLHVRSPR</sequence>
<evidence type="ECO:0000313" key="3">
    <source>
        <dbReference type="Proteomes" id="UP001237642"/>
    </source>
</evidence>
<name>A0AAD8IV08_9APIA</name>
<evidence type="ECO:0000313" key="2">
    <source>
        <dbReference type="EMBL" id="KAK1392121.1"/>
    </source>
</evidence>
<reference evidence="2" key="2">
    <citation type="submission" date="2023-05" db="EMBL/GenBank/DDBJ databases">
        <authorList>
            <person name="Schelkunov M.I."/>
        </authorList>
    </citation>
    <scope>NUCLEOTIDE SEQUENCE</scope>
    <source>
        <strain evidence="2">Hsosn_3</strain>
        <tissue evidence="2">Leaf</tissue>
    </source>
</reference>
<evidence type="ECO:0000256" key="1">
    <source>
        <dbReference type="SAM" id="MobiDB-lite"/>
    </source>
</evidence>